<evidence type="ECO:0000256" key="2">
    <source>
        <dbReference type="ARBA" id="ARBA00022898"/>
    </source>
</evidence>
<accession>A0ABQ3E0A5</accession>
<dbReference type="EC" id="4.4.1.1" evidence="3"/>
<keyword evidence="7" id="KW-1185">Reference proteome</keyword>
<evidence type="ECO:0000313" key="7">
    <source>
        <dbReference type="Proteomes" id="UP000637980"/>
    </source>
</evidence>
<dbReference type="Pfam" id="PF00291">
    <property type="entry name" value="PALP"/>
    <property type="match status" value="1"/>
</dbReference>
<evidence type="ECO:0000256" key="4">
    <source>
        <dbReference type="SAM" id="MobiDB-lite"/>
    </source>
</evidence>
<keyword evidence="2 3" id="KW-0663">Pyridoxal phosphate</keyword>
<evidence type="ECO:0000256" key="3">
    <source>
        <dbReference type="HAMAP-Rule" id="MF_00868"/>
    </source>
</evidence>
<feature type="region of interest" description="Disordered" evidence="4">
    <location>
        <begin position="1"/>
        <end position="26"/>
    </location>
</feature>
<evidence type="ECO:0000256" key="1">
    <source>
        <dbReference type="ARBA" id="ARBA00001933"/>
    </source>
</evidence>
<evidence type="ECO:0000313" key="6">
    <source>
        <dbReference type="EMBL" id="GHB22188.1"/>
    </source>
</evidence>
<keyword evidence="3" id="KW-0963">Cytoplasm</keyword>
<dbReference type="InterPro" id="IPR047586">
    <property type="entry name" value="Cds1"/>
</dbReference>
<dbReference type="RefSeq" id="WP_244649583.1">
    <property type="nucleotide sequence ID" value="NZ_BMXE01000001.1"/>
</dbReference>
<evidence type="ECO:0000259" key="5">
    <source>
        <dbReference type="Pfam" id="PF00291"/>
    </source>
</evidence>
<organism evidence="6 7">
    <name type="scientific">Pseudovibrio japonicus</name>
    <dbReference type="NCBI Taxonomy" id="366534"/>
    <lineage>
        <taxon>Bacteria</taxon>
        <taxon>Pseudomonadati</taxon>
        <taxon>Pseudomonadota</taxon>
        <taxon>Alphaproteobacteria</taxon>
        <taxon>Hyphomicrobiales</taxon>
        <taxon>Stappiaceae</taxon>
        <taxon>Pseudovibrio</taxon>
    </lineage>
</organism>
<dbReference type="InterPro" id="IPR001926">
    <property type="entry name" value="TrpB-like_PALP"/>
</dbReference>
<comment type="similarity">
    <text evidence="3">Belongs to the cysteine synthase/cystathionine beta-synthase family. Cds1 subfamily.</text>
</comment>
<comment type="catalytic activity">
    <reaction evidence="3">
        <text>L-cysteine + H2O = hydrogen sulfide + pyruvate + NH4(+) + H(+)</text>
        <dbReference type="Rhea" id="RHEA:24931"/>
        <dbReference type="ChEBI" id="CHEBI:15361"/>
        <dbReference type="ChEBI" id="CHEBI:15377"/>
        <dbReference type="ChEBI" id="CHEBI:15378"/>
        <dbReference type="ChEBI" id="CHEBI:28938"/>
        <dbReference type="ChEBI" id="CHEBI:29919"/>
        <dbReference type="ChEBI" id="CHEBI:35235"/>
        <dbReference type="EC" id="4.4.1.1"/>
    </reaction>
</comment>
<gene>
    <name evidence="3" type="primary">cds1</name>
    <name evidence="6" type="ORF">GCM10007094_07920</name>
</gene>
<dbReference type="InterPro" id="IPR050214">
    <property type="entry name" value="Cys_Synth/Cystath_Beta-Synth"/>
</dbReference>
<protein>
    <recommendedName>
        <fullName evidence="3">L-cysteine desulfhydrase Cds1</fullName>
        <ecNumber evidence="3">4.4.1.1</ecNumber>
    </recommendedName>
</protein>
<dbReference type="InterPro" id="IPR036052">
    <property type="entry name" value="TrpB-like_PALP_sf"/>
</dbReference>
<comment type="cofactor">
    <cofactor evidence="1 3">
        <name>pyridoxal 5'-phosphate</name>
        <dbReference type="ChEBI" id="CHEBI:597326"/>
    </cofactor>
</comment>
<feature type="domain" description="Tryptophan synthase beta chain-like PALP" evidence="5">
    <location>
        <begin position="49"/>
        <end position="344"/>
    </location>
</feature>
<dbReference type="EMBL" id="BMXE01000001">
    <property type="protein sequence ID" value="GHB22188.1"/>
    <property type="molecule type" value="Genomic_DNA"/>
</dbReference>
<dbReference type="Gene3D" id="3.40.50.1100">
    <property type="match status" value="2"/>
</dbReference>
<comment type="function">
    <text evidence="3">A cysteine desulfhydrase that generates hydrogen sulfide, H(2)S. The H(2)S produced by this enzyme may modulate central metabolism.</text>
</comment>
<keyword evidence="3" id="KW-0456">Lyase</keyword>
<reference evidence="7" key="1">
    <citation type="journal article" date="2019" name="Int. J. Syst. Evol. Microbiol.">
        <title>The Global Catalogue of Microorganisms (GCM) 10K type strain sequencing project: providing services to taxonomists for standard genome sequencing and annotation.</title>
        <authorList>
            <consortium name="The Broad Institute Genomics Platform"/>
            <consortium name="The Broad Institute Genome Sequencing Center for Infectious Disease"/>
            <person name="Wu L."/>
            <person name="Ma J."/>
        </authorList>
    </citation>
    <scope>NUCLEOTIDE SEQUENCE [LARGE SCALE GENOMIC DNA]</scope>
    <source>
        <strain evidence="7">KCTC 12861</strain>
    </source>
</reference>
<dbReference type="HAMAP" id="MF_00868">
    <property type="entry name" value="Cds1"/>
    <property type="match status" value="1"/>
</dbReference>
<name>A0ABQ3E0A5_9HYPH</name>
<comment type="caution">
    <text evidence="6">The sequence shown here is derived from an EMBL/GenBank/DDBJ whole genome shotgun (WGS) entry which is preliminary data.</text>
</comment>
<dbReference type="Proteomes" id="UP000637980">
    <property type="component" value="Unassembled WGS sequence"/>
</dbReference>
<proteinExistence type="inferred from homology"/>
<dbReference type="PANTHER" id="PTHR10314">
    <property type="entry name" value="CYSTATHIONINE BETA-SYNTHASE"/>
    <property type="match status" value="1"/>
</dbReference>
<sequence length="398" mass="44352">MERDQSNGGSGIYMLEFNSHTNHPKPSEREWALQAIKNIEADYRRSADTHLIKLNIPKLTKAGIDLYLKDESTHPSGSLKHRLARSLVLYGICNGWIREGMPIVEASSGSTAISEAYFAQLIGNPFVAIAPKATATGKIREIEALGGEVHLVEPRQIYREAERLAAELGGHYVDQFTYAERATDWRGNNNIAQSLFSQMKLERFPAPRWVVMSAGTGGTTATIGRYIRLHTEDYANTQLCVVDPENSVFHEFYRNRDHSITRSKPSLIEGIGRPRVEPSFLPDVIDRMLDIPDAASIATIRWLEGVILRKCGGSTGTNLYGALALAKEMMQNEEDGSIVTLLCDSGERYLDTLYNDEWVASKKLDILPYMQKLIDFTEVDGHAKIIGTSAHSCTPPLR</sequence>
<dbReference type="SUPFAM" id="SSF53686">
    <property type="entry name" value="Tryptophan synthase beta subunit-like PLP-dependent enzymes"/>
    <property type="match status" value="1"/>
</dbReference>
<feature type="modified residue" description="N6-(pyridoxal phosphate)lysine" evidence="3">
    <location>
        <position position="80"/>
    </location>
</feature>